<dbReference type="Proteomes" id="UP001176500">
    <property type="component" value="Unassembled WGS sequence"/>
</dbReference>
<dbReference type="EMBL" id="JASMRX010000040">
    <property type="protein sequence ID" value="MDN6881811.1"/>
    <property type="molecule type" value="Genomic_DNA"/>
</dbReference>
<dbReference type="RefSeq" id="WP_301481333.1">
    <property type="nucleotide sequence ID" value="NZ_JASMRX010000040.1"/>
</dbReference>
<sequence length="598" mass="68837">MKTTTPEKFIDAFNKIWELPAGMSFDEIIKSRELINLREVADEHCYSKISGSLFDPYLCNGLRKLGVPCFFPAGSSLVETDMMVAARQCYEELNRSTENLISFCPLDCADILPQIKFGKASIKHFSKSELDALLNSVTLQRQPGYKPADTARLSQFLWLMVEHTESLPAEFSERYWGWGKQKDTPGTVHAYKTPFPDDVEQAIFLLMLAPWQNWLINEDNHWRPFDIPWVHTLSGDIFTRQKPIPSADTLTWVEKYYYDDKHDDWIEYEAPYDYDYKVTDDQLLPFIDATARQNLLRAVNAGFINKAARHQFVNAFIKGGIDEFLSHIVMIDACIGTKKSNGLKTRLVGLMNDASVKQTIDSLYEARSNYVHGDKLDKIDGKNIKIARDLACKTLNAIINAVGQSPTLKRKTFLENINNKGWKLLKTDEQRPQKMTLKDVFDLIQVCIKNKPHVTDREMRSMFTHVFSSTLKPYTVFTGFVSESAVKAIEEMKGKYQGHKVVREHPEKFQTKITQLIKEMRETRNWNFEKFEEKVKALAYVNITTAKENSALSKKDASYESLGIQLVHWKSLNVDVRRIIRQSLLRADIANRGDWPID</sequence>
<evidence type="ECO:0000313" key="2">
    <source>
        <dbReference type="Proteomes" id="UP001176500"/>
    </source>
</evidence>
<comment type="caution">
    <text evidence="1">The sequence shown here is derived from an EMBL/GenBank/DDBJ whole genome shotgun (WGS) entry which is preliminary data.</text>
</comment>
<keyword evidence="2" id="KW-1185">Reference proteome</keyword>
<protein>
    <recommendedName>
        <fullName evidence="3">Apea-like HEPN domain-containing protein</fullName>
    </recommendedName>
</protein>
<name>A0ABT8LWX4_9GAMM</name>
<accession>A0ABT8LWX4</accession>
<gene>
    <name evidence="1" type="ORF">QO199_24530</name>
</gene>
<evidence type="ECO:0000313" key="1">
    <source>
        <dbReference type="EMBL" id="MDN6881811.1"/>
    </source>
</evidence>
<organism evidence="1 2">
    <name type="scientific">Serratia bockelmannii</name>
    <dbReference type="NCBI Taxonomy" id="2703793"/>
    <lineage>
        <taxon>Bacteria</taxon>
        <taxon>Pseudomonadati</taxon>
        <taxon>Pseudomonadota</taxon>
        <taxon>Gammaproteobacteria</taxon>
        <taxon>Enterobacterales</taxon>
        <taxon>Yersiniaceae</taxon>
        <taxon>Serratia</taxon>
    </lineage>
</organism>
<proteinExistence type="predicted"/>
<evidence type="ECO:0008006" key="3">
    <source>
        <dbReference type="Google" id="ProtNLM"/>
    </source>
</evidence>
<reference evidence="1" key="1">
    <citation type="submission" date="2023-05" db="EMBL/GenBank/DDBJ databases">
        <title>Cannabis rhizosphere genomes.</title>
        <authorList>
            <person name="Goff K.L."/>
        </authorList>
    </citation>
    <scope>NUCLEOTIDE SEQUENCE</scope>
    <source>
        <strain evidence="1">SPPC 2817</strain>
    </source>
</reference>